<keyword evidence="3" id="KW-1185">Reference proteome</keyword>
<evidence type="ECO:0000256" key="1">
    <source>
        <dbReference type="SAM" id="Coils"/>
    </source>
</evidence>
<proteinExistence type="predicted"/>
<organism evidence="2 3">
    <name type="scientific">Massilia haematophila</name>
    <dbReference type="NCBI Taxonomy" id="457923"/>
    <lineage>
        <taxon>Bacteria</taxon>
        <taxon>Pseudomonadati</taxon>
        <taxon>Pseudomonadota</taxon>
        <taxon>Betaproteobacteria</taxon>
        <taxon>Burkholderiales</taxon>
        <taxon>Oxalobacteraceae</taxon>
        <taxon>Telluria group</taxon>
        <taxon>Massilia</taxon>
    </lineage>
</organism>
<gene>
    <name evidence="2" type="ORF">ACFOPH_01285</name>
</gene>
<sequence length="148" mass="16407">MLAPLLKDLVAALLRPVQALFRRVARLPAALVVEMRCARRIDAAAHRVATMRAKIAAMSCHLSAGNVPGRVDADRKLRAMLAELKDDLNNMRRDLAHWHVKECRGRTGARLEAAIAQLNRIAADTWTEADRLVVQIEEYDGARAHCPG</sequence>
<evidence type="ECO:0000313" key="2">
    <source>
        <dbReference type="EMBL" id="MFC3456886.1"/>
    </source>
</evidence>
<feature type="coiled-coil region" evidence="1">
    <location>
        <begin position="74"/>
        <end position="101"/>
    </location>
</feature>
<dbReference type="Proteomes" id="UP001595665">
    <property type="component" value="Unassembled WGS sequence"/>
</dbReference>
<accession>A0ABV7PH84</accession>
<evidence type="ECO:0000313" key="3">
    <source>
        <dbReference type="Proteomes" id="UP001595665"/>
    </source>
</evidence>
<reference evidence="3" key="1">
    <citation type="journal article" date="2019" name="Int. J. Syst. Evol. Microbiol.">
        <title>The Global Catalogue of Microorganisms (GCM) 10K type strain sequencing project: providing services to taxonomists for standard genome sequencing and annotation.</title>
        <authorList>
            <consortium name="The Broad Institute Genomics Platform"/>
            <consortium name="The Broad Institute Genome Sequencing Center for Infectious Disease"/>
            <person name="Wu L."/>
            <person name="Ma J."/>
        </authorList>
    </citation>
    <scope>NUCLEOTIDE SEQUENCE [LARGE SCALE GENOMIC DNA]</scope>
    <source>
        <strain evidence="3">CCM 7480</strain>
    </source>
</reference>
<comment type="caution">
    <text evidence="2">The sequence shown here is derived from an EMBL/GenBank/DDBJ whole genome shotgun (WGS) entry which is preliminary data.</text>
</comment>
<dbReference type="EMBL" id="JBHRVV010000001">
    <property type="protein sequence ID" value="MFC3456886.1"/>
    <property type="molecule type" value="Genomic_DNA"/>
</dbReference>
<name>A0ABV7PH84_9BURK</name>
<keyword evidence="1" id="KW-0175">Coiled coil</keyword>
<dbReference type="RefSeq" id="WP_312554457.1">
    <property type="nucleotide sequence ID" value="NZ_JBHRVV010000001.1"/>
</dbReference>
<protein>
    <submittedName>
        <fullName evidence="2">Uncharacterized protein</fullName>
    </submittedName>
</protein>